<reference evidence="1" key="1">
    <citation type="submission" date="2023-10" db="EMBL/GenBank/DDBJ databases">
        <authorList>
            <person name="Chen Y."/>
            <person name="Shah S."/>
            <person name="Dougan E. K."/>
            <person name="Thang M."/>
            <person name="Chan C."/>
        </authorList>
    </citation>
    <scope>NUCLEOTIDE SEQUENCE [LARGE SCALE GENOMIC DNA]</scope>
</reference>
<comment type="caution">
    <text evidence="1">The sequence shown here is derived from an EMBL/GenBank/DDBJ whole genome shotgun (WGS) entry which is preliminary data.</text>
</comment>
<keyword evidence="2" id="KW-1185">Reference proteome</keyword>
<accession>A0ABN9RUT6</accession>
<dbReference type="SUPFAM" id="SSF56399">
    <property type="entry name" value="ADP-ribosylation"/>
    <property type="match status" value="1"/>
</dbReference>
<dbReference type="Gene3D" id="3.90.176.10">
    <property type="entry name" value="Toxin ADP-ribosyltransferase, Chain A, domain 1"/>
    <property type="match status" value="1"/>
</dbReference>
<evidence type="ECO:0000313" key="2">
    <source>
        <dbReference type="Proteomes" id="UP001189429"/>
    </source>
</evidence>
<proteinExistence type="predicted"/>
<dbReference type="Proteomes" id="UP001189429">
    <property type="component" value="Unassembled WGS sequence"/>
</dbReference>
<name>A0ABN9RUT6_9DINO</name>
<gene>
    <name evidence="1" type="ORF">PCOR1329_LOCUS23946</name>
</gene>
<sequence>MPSRWRVLLQVLVARPVMTFNSSKITLRGSDSPVNGFEKLDKYAHCDGKVDPYMVYQRNLGLSPERVLSAGREAGLLQQEAVAIFGWTLGDFEFLNKIAWGAQNVTFGVEPFGFPHCTLTKADVLPYIEVLVSGLQRLPAAQPAVLWRGSKRSAKRLGKVIAGGFDSTSRSFDAAFNFVKGSGGSLWAIESHTAGKDISNFSDKPAEGEVLFPAGSRLEVVDCSPVVITDAIRRKVKEAETPSQKIDIICLKGAPSIIVDSYFVLV</sequence>
<evidence type="ECO:0000313" key="1">
    <source>
        <dbReference type="EMBL" id="CAK0823101.1"/>
    </source>
</evidence>
<evidence type="ECO:0008006" key="3">
    <source>
        <dbReference type="Google" id="ProtNLM"/>
    </source>
</evidence>
<dbReference type="EMBL" id="CAUYUJ010008180">
    <property type="protein sequence ID" value="CAK0823101.1"/>
    <property type="molecule type" value="Genomic_DNA"/>
</dbReference>
<protein>
    <recommendedName>
        <fullName evidence="3">Mono(ADP-ribosyl)transferase</fullName>
    </recommendedName>
</protein>
<organism evidence="1 2">
    <name type="scientific">Prorocentrum cordatum</name>
    <dbReference type="NCBI Taxonomy" id="2364126"/>
    <lineage>
        <taxon>Eukaryota</taxon>
        <taxon>Sar</taxon>
        <taxon>Alveolata</taxon>
        <taxon>Dinophyceae</taxon>
        <taxon>Prorocentrales</taxon>
        <taxon>Prorocentraceae</taxon>
        <taxon>Prorocentrum</taxon>
    </lineage>
</organism>